<evidence type="ECO:0000259" key="1">
    <source>
        <dbReference type="PROSITE" id="PS51186"/>
    </source>
</evidence>
<dbReference type="InterPro" id="IPR000182">
    <property type="entry name" value="GNAT_dom"/>
</dbReference>
<protein>
    <recommendedName>
        <fullName evidence="1">N-acetyltransferase domain-containing protein</fullName>
    </recommendedName>
</protein>
<feature type="domain" description="N-acetyltransferase" evidence="1">
    <location>
        <begin position="1"/>
        <end position="120"/>
    </location>
</feature>
<dbReference type="EMBL" id="BAAALF010000046">
    <property type="protein sequence ID" value="GAA1238710.1"/>
    <property type="molecule type" value="Genomic_DNA"/>
</dbReference>
<dbReference type="CDD" id="cd04301">
    <property type="entry name" value="NAT_SF"/>
    <property type="match status" value="1"/>
</dbReference>
<accession>A0ABN1W7C8</accession>
<proteinExistence type="predicted"/>
<evidence type="ECO:0000313" key="2">
    <source>
        <dbReference type="EMBL" id="GAA1238710.1"/>
    </source>
</evidence>
<evidence type="ECO:0000313" key="3">
    <source>
        <dbReference type="Proteomes" id="UP001500037"/>
    </source>
</evidence>
<dbReference type="Gene3D" id="3.40.630.30">
    <property type="match status" value="1"/>
</dbReference>
<comment type="caution">
    <text evidence="2">The sequence shown here is derived from an EMBL/GenBank/DDBJ whole genome shotgun (WGS) entry which is preliminary data.</text>
</comment>
<dbReference type="Proteomes" id="UP001500037">
    <property type="component" value="Unassembled WGS sequence"/>
</dbReference>
<sequence length="122" mass="14083">MRRAHTDEQVHDWFRHVVVPRLETWLAATPEGEVIGLLVLDEGSLDQLYLEPQRRGQGVGDALVELAKRQRPQGLELWTFQVNGPAQRFYRRHGFTEAERTDGSGNEEREPDVRLVWRPQAG</sequence>
<dbReference type="PROSITE" id="PS51186">
    <property type="entry name" value="GNAT"/>
    <property type="match status" value="1"/>
</dbReference>
<dbReference type="Pfam" id="PF13508">
    <property type="entry name" value="Acetyltransf_7"/>
    <property type="match status" value="1"/>
</dbReference>
<dbReference type="InterPro" id="IPR016181">
    <property type="entry name" value="Acyl_CoA_acyltransferase"/>
</dbReference>
<name>A0ABN1W7C8_9ACTN</name>
<dbReference type="SUPFAM" id="SSF55729">
    <property type="entry name" value="Acyl-CoA N-acyltransferases (Nat)"/>
    <property type="match status" value="1"/>
</dbReference>
<reference evidence="2 3" key="1">
    <citation type="journal article" date="2019" name="Int. J. Syst. Evol. Microbiol.">
        <title>The Global Catalogue of Microorganisms (GCM) 10K type strain sequencing project: providing services to taxonomists for standard genome sequencing and annotation.</title>
        <authorList>
            <consortium name="The Broad Institute Genomics Platform"/>
            <consortium name="The Broad Institute Genome Sequencing Center for Infectious Disease"/>
            <person name="Wu L."/>
            <person name="Ma J."/>
        </authorList>
    </citation>
    <scope>NUCLEOTIDE SEQUENCE [LARGE SCALE GENOMIC DNA]</scope>
    <source>
        <strain evidence="2 3">JCM 13004</strain>
    </source>
</reference>
<keyword evidence="3" id="KW-1185">Reference proteome</keyword>
<gene>
    <name evidence="2" type="ORF">GCM10009665_31240</name>
</gene>
<organism evidence="2 3">
    <name type="scientific">Kitasatospora nipponensis</name>
    <dbReference type="NCBI Taxonomy" id="258049"/>
    <lineage>
        <taxon>Bacteria</taxon>
        <taxon>Bacillati</taxon>
        <taxon>Actinomycetota</taxon>
        <taxon>Actinomycetes</taxon>
        <taxon>Kitasatosporales</taxon>
        <taxon>Streptomycetaceae</taxon>
        <taxon>Kitasatospora</taxon>
    </lineage>
</organism>